<evidence type="ECO:0000313" key="1">
    <source>
        <dbReference type="EMBL" id="AYM77162.1"/>
    </source>
</evidence>
<sequence>MGFAEKFIASLSSQNLRDDAVHHDLDVIAAAALAGDMGALLCRVKYADGTVSRLFEGNAGNLAQLLRAWTAAVTQKGRARRWVKAQTAWDAQAANTLYRRVAEASLAHWLDSKCKVCHGTGVVAAMQAGAPVVCKACHGAGEAAISCSGGFELERIKDMVSELEGIFQSHGARAMRRLGH</sequence>
<evidence type="ECO:0000313" key="2">
    <source>
        <dbReference type="Proteomes" id="UP000279594"/>
    </source>
</evidence>
<gene>
    <name evidence="1" type="ORF">D9M09_16180</name>
</gene>
<reference evidence="1 2" key="1">
    <citation type="submission" date="2018-10" db="EMBL/GenBank/DDBJ databases">
        <title>Effects of UV and annual dynamics of microbial communities in freshwater RAS systems.</title>
        <authorList>
            <person name="Bekkelund A.K."/>
            <person name="Hansen B.R."/>
            <person name="Stokken H."/>
            <person name="Eriksen B.F."/>
            <person name="Kashulin N.A."/>
        </authorList>
    </citation>
    <scope>NUCLEOTIDE SEQUENCE [LARGE SCALE GENOMIC DNA]</scope>
    <source>
        <strain evidence="1 2">BHSEK</strain>
    </source>
</reference>
<name>A0A3G2EB91_9BURK</name>
<evidence type="ECO:0008006" key="3">
    <source>
        <dbReference type="Google" id="ProtNLM"/>
    </source>
</evidence>
<proteinExistence type="predicted"/>
<keyword evidence="2" id="KW-1185">Reference proteome</keyword>
<protein>
    <recommendedName>
        <fullName evidence="3">Antitermination protein</fullName>
    </recommendedName>
</protein>
<organism evidence="1 2">
    <name type="scientific">Janthinobacterium agaricidamnosum</name>
    <dbReference type="NCBI Taxonomy" id="55508"/>
    <lineage>
        <taxon>Bacteria</taxon>
        <taxon>Pseudomonadati</taxon>
        <taxon>Pseudomonadota</taxon>
        <taxon>Betaproteobacteria</taxon>
        <taxon>Burkholderiales</taxon>
        <taxon>Oxalobacteraceae</taxon>
        <taxon>Janthinobacterium</taxon>
    </lineage>
</organism>
<dbReference type="AlphaFoldDB" id="A0A3G2EB91"/>
<accession>A0A3G2EB91</accession>
<dbReference type="EMBL" id="CP033019">
    <property type="protein sequence ID" value="AYM77162.1"/>
    <property type="molecule type" value="Genomic_DNA"/>
</dbReference>
<dbReference type="RefSeq" id="WP_034783962.1">
    <property type="nucleotide sequence ID" value="NZ_CP033019.1"/>
</dbReference>
<dbReference type="Proteomes" id="UP000279594">
    <property type="component" value="Chromosome"/>
</dbReference>